<dbReference type="InterPro" id="IPR004839">
    <property type="entry name" value="Aminotransferase_I/II_large"/>
</dbReference>
<evidence type="ECO:0000256" key="2">
    <source>
        <dbReference type="ARBA" id="ARBA00007441"/>
    </source>
</evidence>
<dbReference type="AlphaFoldDB" id="A0A939GKK2"/>
<dbReference type="Proteomes" id="UP000664034">
    <property type="component" value="Unassembled WGS sequence"/>
</dbReference>
<dbReference type="Gene3D" id="3.40.640.10">
    <property type="entry name" value="Type I PLP-dependent aspartate aminotransferase-like (Major domain)"/>
    <property type="match status" value="1"/>
</dbReference>
<dbReference type="PROSITE" id="PS00105">
    <property type="entry name" value="AA_TRANSFER_CLASS_1"/>
    <property type="match status" value="1"/>
</dbReference>
<proteinExistence type="inferred from homology"/>
<dbReference type="RefSeq" id="WP_207365679.1">
    <property type="nucleotide sequence ID" value="NZ_JAFMYV010000008.1"/>
</dbReference>
<comment type="similarity">
    <text evidence="2 6">Belongs to the class-I pyridoxal-phosphate-dependent aminotransferase family.</text>
</comment>
<dbReference type="InterPro" id="IPR015424">
    <property type="entry name" value="PyrdxlP-dep_Trfase"/>
</dbReference>
<dbReference type="EMBL" id="JAFMYV010000008">
    <property type="protein sequence ID" value="MBO0938147.1"/>
    <property type="molecule type" value="Genomic_DNA"/>
</dbReference>
<dbReference type="Gene3D" id="3.90.1150.10">
    <property type="entry name" value="Aspartate Aminotransferase, domain 1"/>
    <property type="match status" value="1"/>
</dbReference>
<protein>
    <recommendedName>
        <fullName evidence="6">Aminotransferase</fullName>
        <ecNumber evidence="6">2.6.1.-</ecNumber>
    </recommendedName>
</protein>
<reference evidence="8" key="1">
    <citation type="submission" date="2021-03" db="EMBL/GenBank/DDBJ databases">
        <title>Fibrella sp. HMF5335 genome sequencing and assembly.</title>
        <authorList>
            <person name="Kang H."/>
            <person name="Kim H."/>
            <person name="Bae S."/>
            <person name="Joh K."/>
        </authorList>
    </citation>
    <scope>NUCLEOTIDE SEQUENCE</scope>
    <source>
        <strain evidence="8">HMF5335</strain>
    </source>
</reference>
<evidence type="ECO:0000313" key="9">
    <source>
        <dbReference type="Proteomes" id="UP000664034"/>
    </source>
</evidence>
<dbReference type="PANTHER" id="PTHR46383:SF1">
    <property type="entry name" value="ASPARTATE AMINOTRANSFERASE"/>
    <property type="match status" value="1"/>
</dbReference>
<accession>A0A939GKK2</accession>
<sequence length="406" mass="43614">MSAAVASTATLLADRINALEESSTLGMTKMARELAAQGHKVISLSVGEPDFKTPAHICEAAKKAIDDGFHGYSPVAGYPDLRKAIADKFNRDNGLNWKAENVVVSTGAKHSLANVLQVLVNPGDEVIIFSPYWVSYSEMVKLAEGVSVVLDGAFDNDFKVTPEQFEAAITERTKVVMFASPNNPTGSVYTEAELRAIGEVVARHEQVHVLADEIYEYINFTPEGHFSMGSMPEIADRVITVNGVAKGFAMTGWRIGFIGAAKWIADGVEKLQGQVTSGTNSIAQKAAVAALNGTLEPTKEMAQAYQRRRDLVVKMLKEIPGFKVNVPQGAFYAFPDISAYYGKSDGTTTIHNSDDFANWLLNTQYVATVAGSGFGAPNCIRISTAAADEALVEAVGRIREAVATLV</sequence>
<evidence type="ECO:0000256" key="1">
    <source>
        <dbReference type="ARBA" id="ARBA00001933"/>
    </source>
</evidence>
<comment type="caution">
    <text evidence="8">The sequence shown here is derived from an EMBL/GenBank/DDBJ whole genome shotgun (WGS) entry which is preliminary data.</text>
</comment>
<dbReference type="FunFam" id="3.40.640.10:FF:000033">
    <property type="entry name" value="Aspartate aminotransferase"/>
    <property type="match status" value="1"/>
</dbReference>
<gene>
    <name evidence="8" type="ORF">J2I47_16465</name>
</gene>
<dbReference type="GO" id="GO:0008483">
    <property type="term" value="F:transaminase activity"/>
    <property type="evidence" value="ECO:0007669"/>
    <property type="project" value="UniProtKB-KW"/>
</dbReference>
<keyword evidence="5" id="KW-0663">Pyridoxal phosphate</keyword>
<organism evidence="8 9">
    <name type="scientific">Fibrella rubiginis</name>
    <dbReference type="NCBI Taxonomy" id="2817060"/>
    <lineage>
        <taxon>Bacteria</taxon>
        <taxon>Pseudomonadati</taxon>
        <taxon>Bacteroidota</taxon>
        <taxon>Cytophagia</taxon>
        <taxon>Cytophagales</taxon>
        <taxon>Spirosomataceae</taxon>
        <taxon>Fibrella</taxon>
    </lineage>
</organism>
<keyword evidence="3 6" id="KW-0032">Aminotransferase</keyword>
<dbReference type="InterPro" id="IPR050596">
    <property type="entry name" value="AspAT/PAT-like"/>
</dbReference>
<dbReference type="EC" id="2.6.1.-" evidence="6"/>
<evidence type="ECO:0000256" key="4">
    <source>
        <dbReference type="ARBA" id="ARBA00022679"/>
    </source>
</evidence>
<evidence type="ECO:0000259" key="7">
    <source>
        <dbReference type="Pfam" id="PF00155"/>
    </source>
</evidence>
<dbReference type="GO" id="GO:0006520">
    <property type="term" value="P:amino acid metabolic process"/>
    <property type="evidence" value="ECO:0007669"/>
    <property type="project" value="InterPro"/>
</dbReference>
<feature type="domain" description="Aminotransferase class I/classII large" evidence="7">
    <location>
        <begin position="40"/>
        <end position="394"/>
    </location>
</feature>
<name>A0A939GKK2_9BACT</name>
<dbReference type="Pfam" id="PF00155">
    <property type="entry name" value="Aminotran_1_2"/>
    <property type="match status" value="1"/>
</dbReference>
<comment type="cofactor">
    <cofactor evidence="1 6">
        <name>pyridoxal 5'-phosphate</name>
        <dbReference type="ChEBI" id="CHEBI:597326"/>
    </cofactor>
</comment>
<dbReference type="CDD" id="cd00609">
    <property type="entry name" value="AAT_like"/>
    <property type="match status" value="1"/>
</dbReference>
<evidence type="ECO:0000313" key="8">
    <source>
        <dbReference type="EMBL" id="MBO0938147.1"/>
    </source>
</evidence>
<keyword evidence="9" id="KW-1185">Reference proteome</keyword>
<dbReference type="InterPro" id="IPR015421">
    <property type="entry name" value="PyrdxlP-dep_Trfase_major"/>
</dbReference>
<dbReference type="GO" id="GO:0030170">
    <property type="term" value="F:pyridoxal phosphate binding"/>
    <property type="evidence" value="ECO:0007669"/>
    <property type="project" value="InterPro"/>
</dbReference>
<keyword evidence="4 6" id="KW-0808">Transferase</keyword>
<evidence type="ECO:0000256" key="6">
    <source>
        <dbReference type="RuleBase" id="RU000481"/>
    </source>
</evidence>
<evidence type="ECO:0000256" key="3">
    <source>
        <dbReference type="ARBA" id="ARBA00022576"/>
    </source>
</evidence>
<dbReference type="InterPro" id="IPR004838">
    <property type="entry name" value="NHTrfase_class1_PyrdxlP-BS"/>
</dbReference>
<dbReference type="PANTHER" id="PTHR46383">
    <property type="entry name" value="ASPARTATE AMINOTRANSFERASE"/>
    <property type="match status" value="1"/>
</dbReference>
<dbReference type="SUPFAM" id="SSF53383">
    <property type="entry name" value="PLP-dependent transferases"/>
    <property type="match status" value="1"/>
</dbReference>
<dbReference type="InterPro" id="IPR015422">
    <property type="entry name" value="PyrdxlP-dep_Trfase_small"/>
</dbReference>
<evidence type="ECO:0000256" key="5">
    <source>
        <dbReference type="ARBA" id="ARBA00022898"/>
    </source>
</evidence>